<sequence length="429" mass="46310">MRKHHKRWIALAGATTTSLTAFGVLGGAVALAAETPQPDPRVFEQTGSHYALDGFEITYLPPGLKRYGIRAQTSTKPTERVSFISWIQDADAVYGHVGVIRNDSLKTLDDLRRSRYRHLNDDTLETIDNDGRAAYLSEETGNLFWVEEPGVAVATYLRPDLWNREELTKLGAGVRKQKFSVPESVQNALINLTDLHKQHPDTVDQPKHTQPPASPGAGEQQPDAETPEASPSHGAPDSPAVGDPGNGSADGAAPEDEGQTASGGDTPVAKPGMPLPDDQESSAPALPPGITAERVTACLARDLLDAKDVDATKIGKVDRATFAKIWRNANRTERSRAVTDCAERLNAERSAPEPDSLDELIEAIWALVEEILADLDDMGDSDGSEMTEITTTEITTVTTFDKPSPRNLQLSTANGFPWIVPKLTIGGKN</sequence>
<feature type="compositionally biased region" description="Basic and acidic residues" evidence="1">
    <location>
        <begin position="198"/>
        <end position="207"/>
    </location>
</feature>
<evidence type="ECO:0000313" key="4">
    <source>
        <dbReference type="Proteomes" id="UP001501585"/>
    </source>
</evidence>
<comment type="caution">
    <text evidence="3">The sequence shown here is derived from an EMBL/GenBank/DDBJ whole genome shotgun (WGS) entry which is preliminary data.</text>
</comment>
<feature type="chain" id="PRO_5047439852" evidence="2">
    <location>
        <begin position="33"/>
        <end position="429"/>
    </location>
</feature>
<evidence type="ECO:0000256" key="1">
    <source>
        <dbReference type="SAM" id="MobiDB-lite"/>
    </source>
</evidence>
<proteinExistence type="predicted"/>
<dbReference type="RefSeq" id="WP_344104792.1">
    <property type="nucleotide sequence ID" value="NZ_BAAAPC010000013.1"/>
</dbReference>
<reference evidence="4" key="1">
    <citation type="journal article" date="2019" name="Int. J. Syst. Evol. Microbiol.">
        <title>The Global Catalogue of Microorganisms (GCM) 10K type strain sequencing project: providing services to taxonomists for standard genome sequencing and annotation.</title>
        <authorList>
            <consortium name="The Broad Institute Genomics Platform"/>
            <consortium name="The Broad Institute Genome Sequencing Center for Infectious Disease"/>
            <person name="Wu L."/>
            <person name="Ma J."/>
        </authorList>
    </citation>
    <scope>NUCLEOTIDE SEQUENCE [LARGE SCALE GENOMIC DNA]</scope>
    <source>
        <strain evidence="4">JCM 15313</strain>
    </source>
</reference>
<evidence type="ECO:0000313" key="3">
    <source>
        <dbReference type="EMBL" id="GAA2002826.1"/>
    </source>
</evidence>
<protein>
    <submittedName>
        <fullName evidence="3">Uncharacterized protein</fullName>
    </submittedName>
</protein>
<keyword evidence="2" id="KW-0732">Signal</keyword>
<dbReference type="Proteomes" id="UP001501585">
    <property type="component" value="Unassembled WGS sequence"/>
</dbReference>
<accession>A0ABP5EQX9</accession>
<dbReference type="EMBL" id="BAAAPC010000013">
    <property type="protein sequence ID" value="GAA2002826.1"/>
    <property type="molecule type" value="Genomic_DNA"/>
</dbReference>
<feature type="region of interest" description="Disordered" evidence="1">
    <location>
        <begin position="198"/>
        <end position="288"/>
    </location>
</feature>
<name>A0ABP5EQX9_9ACTN</name>
<evidence type="ECO:0000256" key="2">
    <source>
        <dbReference type="SAM" id="SignalP"/>
    </source>
</evidence>
<feature type="signal peptide" evidence="2">
    <location>
        <begin position="1"/>
        <end position="32"/>
    </location>
</feature>
<organism evidence="3 4">
    <name type="scientific">Nocardiopsis rhodophaea</name>
    <dbReference type="NCBI Taxonomy" id="280238"/>
    <lineage>
        <taxon>Bacteria</taxon>
        <taxon>Bacillati</taxon>
        <taxon>Actinomycetota</taxon>
        <taxon>Actinomycetes</taxon>
        <taxon>Streptosporangiales</taxon>
        <taxon>Nocardiopsidaceae</taxon>
        <taxon>Nocardiopsis</taxon>
    </lineage>
</organism>
<keyword evidence="4" id="KW-1185">Reference proteome</keyword>
<gene>
    <name evidence="3" type="ORF">GCM10009799_32420</name>
</gene>